<comment type="caution">
    <text evidence="7">The sequence shown here is derived from an EMBL/GenBank/DDBJ whole genome shotgun (WGS) entry which is preliminary data.</text>
</comment>
<dbReference type="Proteomes" id="UP000214610">
    <property type="component" value="Unassembled WGS sequence"/>
</dbReference>
<dbReference type="InterPro" id="IPR011547">
    <property type="entry name" value="SLC26A/SulP_dom"/>
</dbReference>
<keyword evidence="8" id="KW-1185">Reference proteome</keyword>
<feature type="transmembrane region" description="Helical" evidence="5">
    <location>
        <begin position="219"/>
        <end position="240"/>
    </location>
</feature>
<feature type="transmembrane region" description="Helical" evidence="5">
    <location>
        <begin position="410"/>
        <end position="435"/>
    </location>
</feature>
<dbReference type="InterPro" id="IPR001902">
    <property type="entry name" value="SLC26A/SulP_fam"/>
</dbReference>
<evidence type="ECO:0000256" key="5">
    <source>
        <dbReference type="SAM" id="Phobius"/>
    </source>
</evidence>
<accession>A0A227KDR7</accession>
<evidence type="ECO:0000259" key="6">
    <source>
        <dbReference type="PROSITE" id="PS50801"/>
    </source>
</evidence>
<feature type="transmembrane region" description="Helical" evidence="5">
    <location>
        <begin position="370"/>
        <end position="389"/>
    </location>
</feature>
<evidence type="ECO:0000256" key="2">
    <source>
        <dbReference type="ARBA" id="ARBA00022692"/>
    </source>
</evidence>
<feature type="transmembrane region" description="Helical" evidence="5">
    <location>
        <begin position="94"/>
        <end position="124"/>
    </location>
</feature>
<evidence type="ECO:0000256" key="4">
    <source>
        <dbReference type="ARBA" id="ARBA00023136"/>
    </source>
</evidence>
<dbReference type="Pfam" id="PF00916">
    <property type="entry name" value="Sulfate_transp"/>
    <property type="match status" value="1"/>
</dbReference>
<evidence type="ECO:0000313" key="8">
    <source>
        <dbReference type="Proteomes" id="UP000214610"/>
    </source>
</evidence>
<protein>
    <submittedName>
        <fullName evidence="7">Sodium-independent anion transporter</fullName>
    </submittedName>
</protein>
<gene>
    <name evidence="7" type="ORF">ADH67_10555</name>
</gene>
<name>A0A227KDR7_9BURK</name>
<feature type="domain" description="STAS" evidence="6">
    <location>
        <begin position="446"/>
        <end position="560"/>
    </location>
</feature>
<evidence type="ECO:0000256" key="1">
    <source>
        <dbReference type="ARBA" id="ARBA00004141"/>
    </source>
</evidence>
<dbReference type="Pfam" id="PF01740">
    <property type="entry name" value="STAS"/>
    <property type="match status" value="1"/>
</dbReference>
<feature type="transmembrane region" description="Helical" evidence="5">
    <location>
        <begin position="343"/>
        <end position="364"/>
    </location>
</feature>
<keyword evidence="4 5" id="KW-0472">Membrane</keyword>
<dbReference type="RefSeq" id="WP_066594053.1">
    <property type="nucleotide sequence ID" value="NZ_CAJTBZ010000003.1"/>
</dbReference>
<dbReference type="AlphaFoldDB" id="A0A227KDR7"/>
<dbReference type="PANTHER" id="PTHR11814">
    <property type="entry name" value="SULFATE TRANSPORTER"/>
    <property type="match status" value="1"/>
</dbReference>
<dbReference type="GO" id="GO:0016020">
    <property type="term" value="C:membrane"/>
    <property type="evidence" value="ECO:0007669"/>
    <property type="project" value="UniProtKB-SubCell"/>
</dbReference>
<dbReference type="Gene3D" id="3.30.750.24">
    <property type="entry name" value="STAS domain"/>
    <property type="match status" value="1"/>
</dbReference>
<dbReference type="EMBL" id="NHMP01000008">
    <property type="protein sequence ID" value="OXE45589.1"/>
    <property type="molecule type" value="Genomic_DNA"/>
</dbReference>
<keyword evidence="3 5" id="KW-1133">Transmembrane helix</keyword>
<dbReference type="PROSITE" id="PS50801">
    <property type="entry name" value="STAS"/>
    <property type="match status" value="1"/>
</dbReference>
<feature type="transmembrane region" description="Helical" evidence="5">
    <location>
        <begin position="274"/>
        <end position="293"/>
    </location>
</feature>
<evidence type="ECO:0000313" key="7">
    <source>
        <dbReference type="EMBL" id="OXE45589.1"/>
    </source>
</evidence>
<dbReference type="GeneID" id="78362047"/>
<sequence>MTARQHIVDALHRFPLATFHPASFNILKDYSVNKFTSDLSAGLTVGVVALPLAMAFAIASGMTPEAGIYTAIVAGFLISLLGGCKVQIGGPAGAFIVIVYGIIAQFGVGGLLAATFISGIFLFIMGLLKIGSFIRFIPVSIVIGFTNGIAVLIGLSQVKDFLGLDIAKMPADFFSQISTLYGAISTVNPYAVGIGLLSLIIVFLWPRSWTQGGAPWKRWMARIPSTVIVLIIMTSAVTFMDLPVETIGSKFGGIPQGLPKLQLPEVSWTSFNQLIGPALTLALLGAIESLLCARVADAMTDERHDPNQELMGQGIANCIVPFIGGLPSTGTIARTVTNIKSGAVSPVAGMVHSITLLIIVLVAAPLASNVPLACLSAILLFMAFNMGNWHEFIRLRQFTMSYKATLLATFFLTVIFDLTVAVEVGLMTAAVFFLYRMNTLTRVLPLHLPFNASYGIEAWVMEGALFFGSVSKLEIVTDPKHIIDPHSPDVIIFNFTDLLSIDNSALDIIEKFQKNLLAHGKILVIAGANGHPLKQMERLGMTKTLGKYLVGDMDEAIKVGEEFLEEKRLQKEKKAAHEDIRIVEK</sequence>
<dbReference type="SUPFAM" id="SSF52091">
    <property type="entry name" value="SpoIIaa-like"/>
    <property type="match status" value="1"/>
</dbReference>
<organism evidence="7 8">
    <name type="scientific">Turicimonas muris</name>
    <dbReference type="NCBI Taxonomy" id="1796652"/>
    <lineage>
        <taxon>Bacteria</taxon>
        <taxon>Pseudomonadati</taxon>
        <taxon>Pseudomonadota</taxon>
        <taxon>Betaproteobacteria</taxon>
        <taxon>Burkholderiales</taxon>
        <taxon>Sutterellaceae</taxon>
        <taxon>Turicimonas</taxon>
    </lineage>
</organism>
<feature type="transmembrane region" description="Helical" evidence="5">
    <location>
        <begin position="66"/>
        <end position="88"/>
    </location>
</feature>
<dbReference type="GO" id="GO:0055085">
    <property type="term" value="P:transmembrane transport"/>
    <property type="evidence" value="ECO:0007669"/>
    <property type="project" value="InterPro"/>
</dbReference>
<keyword evidence="2 5" id="KW-0812">Transmembrane</keyword>
<feature type="transmembrane region" description="Helical" evidence="5">
    <location>
        <begin position="190"/>
        <end position="207"/>
    </location>
</feature>
<reference evidence="8" key="1">
    <citation type="submission" date="2017-05" db="EMBL/GenBank/DDBJ databases">
        <title>Improved OligoMM genomes.</title>
        <authorList>
            <person name="Garzetti D."/>
        </authorList>
    </citation>
    <scope>NUCLEOTIDE SEQUENCE [LARGE SCALE GENOMIC DNA]</scope>
    <source>
        <strain evidence="8">YL45</strain>
    </source>
</reference>
<feature type="transmembrane region" description="Helical" evidence="5">
    <location>
        <begin position="136"/>
        <end position="155"/>
    </location>
</feature>
<evidence type="ECO:0000256" key="3">
    <source>
        <dbReference type="ARBA" id="ARBA00022989"/>
    </source>
</evidence>
<feature type="transmembrane region" description="Helical" evidence="5">
    <location>
        <begin position="39"/>
        <end position="59"/>
    </location>
</feature>
<proteinExistence type="predicted"/>
<dbReference type="CDD" id="cd07042">
    <property type="entry name" value="STAS_SulP_like_sulfate_transporter"/>
    <property type="match status" value="1"/>
</dbReference>
<dbReference type="InterPro" id="IPR002645">
    <property type="entry name" value="STAS_dom"/>
</dbReference>
<dbReference type="InterPro" id="IPR036513">
    <property type="entry name" value="STAS_dom_sf"/>
</dbReference>
<comment type="subcellular location">
    <subcellularLocation>
        <location evidence="1">Membrane</location>
        <topology evidence="1">Multi-pass membrane protein</topology>
    </subcellularLocation>
</comment>